<feature type="signal peptide" evidence="2">
    <location>
        <begin position="1"/>
        <end position="20"/>
    </location>
</feature>
<comment type="caution">
    <text evidence="3">The sequence shown here is derived from an EMBL/GenBank/DDBJ whole genome shotgun (WGS) entry which is preliminary data.</text>
</comment>
<evidence type="ECO:0000256" key="2">
    <source>
        <dbReference type="SAM" id="SignalP"/>
    </source>
</evidence>
<accession>A0A927GV15</accession>
<dbReference type="InterPro" id="IPR038765">
    <property type="entry name" value="Papain-like_cys_pep_sf"/>
</dbReference>
<reference evidence="3" key="1">
    <citation type="submission" date="2020-09" db="EMBL/GenBank/DDBJ databases">
        <authorList>
            <person name="Yoon J.-W."/>
        </authorList>
    </citation>
    <scope>NUCLEOTIDE SEQUENCE</scope>
    <source>
        <strain evidence="3">KMU-158</strain>
    </source>
</reference>
<dbReference type="PANTHER" id="PTHR12558:SF13">
    <property type="entry name" value="CELL DIVISION CYCLE PROTEIN 27 HOMOLOG"/>
    <property type="match status" value="1"/>
</dbReference>
<sequence length="371" mass="42260">MQYRHLTAYALLSLSIGLSACSTAPLNLPAPHATETQSLLHLEDQFHLNNLATHFPDPLAITPEMKAFVKQHVPESLPEVGRLRYLTEALRNPRTFGISYHSGLTLTAAETFEQKHGNCISLTVLFIALAKEAKLNAWVNEVVENQDQELLADNRIAVYKHINAVVQLPNKQVVVDFSDLGDAYLRPQQRIPETRAAAQYYSNRGVDMLGENQLGLAYQYFKRALQLDTGTSYIWGNLGTLLNRMELYTEAEIAFREAYSLDNNDHTALGNLERLYLNSGKKSEAKQIRQVIVRRQLNNPYWHYGIAKQAFEEGKTEDALRSALRAIRLDNSEYRFYYFAAQIYRELGDRDNYHKFGIKAAMMRKAAQDAE</sequence>
<dbReference type="PANTHER" id="PTHR12558">
    <property type="entry name" value="CELL DIVISION CYCLE 16,23,27"/>
    <property type="match status" value="1"/>
</dbReference>
<organism evidence="3 4">
    <name type="scientific">Spongiibacter pelagi</name>
    <dbReference type="NCBI Taxonomy" id="2760804"/>
    <lineage>
        <taxon>Bacteria</taxon>
        <taxon>Pseudomonadati</taxon>
        <taxon>Pseudomonadota</taxon>
        <taxon>Gammaproteobacteria</taxon>
        <taxon>Cellvibrionales</taxon>
        <taxon>Spongiibacteraceae</taxon>
        <taxon>Spongiibacter</taxon>
    </lineage>
</organism>
<evidence type="ECO:0000256" key="1">
    <source>
        <dbReference type="PROSITE-ProRule" id="PRU00339"/>
    </source>
</evidence>
<dbReference type="InterPro" id="IPR011990">
    <property type="entry name" value="TPR-like_helical_dom_sf"/>
</dbReference>
<evidence type="ECO:0008006" key="5">
    <source>
        <dbReference type="Google" id="ProtNLM"/>
    </source>
</evidence>
<dbReference type="PROSITE" id="PS50005">
    <property type="entry name" value="TPR"/>
    <property type="match status" value="2"/>
</dbReference>
<feature type="chain" id="PRO_5037112248" description="Tetratricopeptide repeat protein" evidence="2">
    <location>
        <begin position="21"/>
        <end position="371"/>
    </location>
</feature>
<dbReference type="InterPro" id="IPR019734">
    <property type="entry name" value="TPR_rpt"/>
</dbReference>
<dbReference type="AlphaFoldDB" id="A0A927GV15"/>
<dbReference type="RefSeq" id="WP_190762186.1">
    <property type="nucleotide sequence ID" value="NZ_JACXLD010000001.1"/>
</dbReference>
<gene>
    <name evidence="3" type="ORF">IB286_02770</name>
</gene>
<feature type="repeat" description="TPR" evidence="1">
    <location>
        <begin position="198"/>
        <end position="231"/>
    </location>
</feature>
<dbReference type="SUPFAM" id="SSF48452">
    <property type="entry name" value="TPR-like"/>
    <property type="match status" value="1"/>
</dbReference>
<name>A0A927GV15_9GAMM</name>
<dbReference type="PROSITE" id="PS51257">
    <property type="entry name" value="PROKAR_LIPOPROTEIN"/>
    <property type="match status" value="1"/>
</dbReference>
<keyword evidence="1" id="KW-0802">TPR repeat</keyword>
<dbReference type="Gene3D" id="1.25.40.10">
    <property type="entry name" value="Tetratricopeptide repeat domain"/>
    <property type="match status" value="2"/>
</dbReference>
<dbReference type="Proteomes" id="UP000610558">
    <property type="component" value="Unassembled WGS sequence"/>
</dbReference>
<dbReference type="SMART" id="SM00028">
    <property type="entry name" value="TPR"/>
    <property type="match status" value="3"/>
</dbReference>
<dbReference type="Pfam" id="PF13181">
    <property type="entry name" value="TPR_8"/>
    <property type="match status" value="1"/>
</dbReference>
<keyword evidence="2" id="KW-0732">Signal</keyword>
<evidence type="ECO:0000313" key="4">
    <source>
        <dbReference type="Proteomes" id="UP000610558"/>
    </source>
</evidence>
<feature type="repeat" description="TPR" evidence="1">
    <location>
        <begin position="232"/>
        <end position="265"/>
    </location>
</feature>
<dbReference type="SUPFAM" id="SSF54001">
    <property type="entry name" value="Cysteine proteinases"/>
    <property type="match status" value="1"/>
</dbReference>
<protein>
    <recommendedName>
        <fullName evidence="5">Tetratricopeptide repeat protein</fullName>
    </recommendedName>
</protein>
<dbReference type="EMBL" id="JACXLD010000001">
    <property type="protein sequence ID" value="MBD2857915.1"/>
    <property type="molecule type" value="Genomic_DNA"/>
</dbReference>
<evidence type="ECO:0000313" key="3">
    <source>
        <dbReference type="EMBL" id="MBD2857915.1"/>
    </source>
</evidence>
<keyword evidence="4" id="KW-1185">Reference proteome</keyword>
<proteinExistence type="predicted"/>